<comment type="caution">
    <text evidence="1">The sequence shown here is derived from an EMBL/GenBank/DDBJ whole genome shotgun (WGS) entry which is preliminary data.</text>
</comment>
<proteinExistence type="predicted"/>
<reference evidence="1 2" key="1">
    <citation type="journal article" date="2022" name="Plant J.">
        <title>Chromosome-level genome of Camellia lanceoleosa provides a valuable resource for understanding genome evolution and self-incompatibility.</title>
        <authorList>
            <person name="Gong W."/>
            <person name="Xiao S."/>
            <person name="Wang L."/>
            <person name="Liao Z."/>
            <person name="Chang Y."/>
            <person name="Mo W."/>
            <person name="Hu G."/>
            <person name="Li W."/>
            <person name="Zhao G."/>
            <person name="Zhu H."/>
            <person name="Hu X."/>
            <person name="Ji K."/>
            <person name="Xiang X."/>
            <person name="Song Q."/>
            <person name="Yuan D."/>
            <person name="Jin S."/>
            <person name="Zhang L."/>
        </authorList>
    </citation>
    <scope>NUCLEOTIDE SEQUENCE [LARGE SCALE GENOMIC DNA]</scope>
    <source>
        <strain evidence="1">SQ_2022a</strain>
    </source>
</reference>
<protein>
    <submittedName>
        <fullName evidence="1">Uncharacterized protein</fullName>
    </submittedName>
</protein>
<name>A0ACC0HCX2_9ERIC</name>
<keyword evidence="2" id="KW-1185">Reference proteome</keyword>
<gene>
    <name evidence="1" type="ORF">LOK49_LG06G00762</name>
</gene>
<evidence type="ECO:0000313" key="1">
    <source>
        <dbReference type="EMBL" id="KAI8010869.1"/>
    </source>
</evidence>
<evidence type="ECO:0000313" key="2">
    <source>
        <dbReference type="Proteomes" id="UP001060215"/>
    </source>
</evidence>
<organism evidence="1 2">
    <name type="scientific">Camellia lanceoleosa</name>
    <dbReference type="NCBI Taxonomy" id="1840588"/>
    <lineage>
        <taxon>Eukaryota</taxon>
        <taxon>Viridiplantae</taxon>
        <taxon>Streptophyta</taxon>
        <taxon>Embryophyta</taxon>
        <taxon>Tracheophyta</taxon>
        <taxon>Spermatophyta</taxon>
        <taxon>Magnoliopsida</taxon>
        <taxon>eudicotyledons</taxon>
        <taxon>Gunneridae</taxon>
        <taxon>Pentapetalae</taxon>
        <taxon>asterids</taxon>
        <taxon>Ericales</taxon>
        <taxon>Theaceae</taxon>
        <taxon>Camellia</taxon>
    </lineage>
</organism>
<accession>A0ACC0HCX2</accession>
<sequence>MIRHKFCMCLSCKSQEYRQQVAKNGEESAESDIVEDETDADVSDPSVEGMDQSSHDVSKSKVELDEHSQASSELRCTYRAYNDVDEITAAYCIGFNPAGTKDDVVMKTANGVLGDLADTLGSNAGSLIQQSLSSKNFLNEFVQCWALPSNFKTLSLNYPYSSTHPKPTSSLRSLSFSSTTSHNVFSTGLISMSPVVRPTRHSIICEAAPNKKADSAAKRARQAEKRRVYNKARKSEVKTRMKKVLEALDVLRKKSDAQPEEVLAIEQLIAEAYSIIDKAVKVGTLHRNTGARRKSRLARRKKAVEIHHGWFCGSQLRI</sequence>
<dbReference type="Proteomes" id="UP001060215">
    <property type="component" value="Chromosome 5"/>
</dbReference>
<dbReference type="EMBL" id="CM045762">
    <property type="protein sequence ID" value="KAI8010869.1"/>
    <property type="molecule type" value="Genomic_DNA"/>
</dbReference>